<feature type="compositionally biased region" description="Low complexity" evidence="1">
    <location>
        <begin position="102"/>
        <end position="116"/>
    </location>
</feature>
<accession>A0A8H5I2F9</accession>
<organism evidence="2 3">
    <name type="scientific">Collybiopsis confluens</name>
    <dbReference type="NCBI Taxonomy" id="2823264"/>
    <lineage>
        <taxon>Eukaryota</taxon>
        <taxon>Fungi</taxon>
        <taxon>Dikarya</taxon>
        <taxon>Basidiomycota</taxon>
        <taxon>Agaricomycotina</taxon>
        <taxon>Agaricomycetes</taxon>
        <taxon>Agaricomycetidae</taxon>
        <taxon>Agaricales</taxon>
        <taxon>Marasmiineae</taxon>
        <taxon>Omphalotaceae</taxon>
        <taxon>Collybiopsis</taxon>
    </lineage>
</organism>
<feature type="region of interest" description="Disordered" evidence="1">
    <location>
        <begin position="22"/>
        <end position="58"/>
    </location>
</feature>
<proteinExistence type="predicted"/>
<dbReference type="Proteomes" id="UP000518752">
    <property type="component" value="Unassembled WGS sequence"/>
</dbReference>
<dbReference type="AlphaFoldDB" id="A0A8H5I2F9"/>
<dbReference type="OrthoDB" id="3005035at2759"/>
<feature type="region of interest" description="Disordered" evidence="1">
    <location>
        <begin position="73"/>
        <end position="125"/>
    </location>
</feature>
<evidence type="ECO:0000313" key="3">
    <source>
        <dbReference type="Proteomes" id="UP000518752"/>
    </source>
</evidence>
<evidence type="ECO:0000313" key="2">
    <source>
        <dbReference type="EMBL" id="KAF5393918.1"/>
    </source>
</evidence>
<gene>
    <name evidence="2" type="ORF">D9757_000106</name>
</gene>
<protein>
    <submittedName>
        <fullName evidence="2">Uncharacterized protein</fullName>
    </submittedName>
</protein>
<comment type="caution">
    <text evidence="2">The sequence shown here is derived from an EMBL/GenBank/DDBJ whole genome shotgun (WGS) entry which is preliminary data.</text>
</comment>
<name>A0A8H5I2F9_9AGAR</name>
<reference evidence="2 3" key="1">
    <citation type="journal article" date="2020" name="ISME J.">
        <title>Uncovering the hidden diversity of litter-decomposition mechanisms in mushroom-forming fungi.</title>
        <authorList>
            <person name="Floudas D."/>
            <person name="Bentzer J."/>
            <person name="Ahren D."/>
            <person name="Johansson T."/>
            <person name="Persson P."/>
            <person name="Tunlid A."/>
        </authorList>
    </citation>
    <scope>NUCLEOTIDE SEQUENCE [LARGE SCALE GENOMIC DNA]</scope>
    <source>
        <strain evidence="2 3">CBS 406.79</strain>
    </source>
</reference>
<keyword evidence="3" id="KW-1185">Reference proteome</keyword>
<evidence type="ECO:0000256" key="1">
    <source>
        <dbReference type="SAM" id="MobiDB-lite"/>
    </source>
</evidence>
<dbReference type="EMBL" id="JAACJN010000001">
    <property type="protein sequence ID" value="KAF5393918.1"/>
    <property type="molecule type" value="Genomic_DNA"/>
</dbReference>
<sequence>MMVYHSPFNHESLIDALGRRLDVDGSQHPSQSARKRKRLDSDPILPDRLPNSSFIQREADSLAPQTYLRQLWRTPLSPTSDSDSDTDSESDDTRSHARRRSSYSTESTSPSASPSRIQSAQKALPNNWKEPQPFEVFRAVERKDIPYLMEIRDRAFHLLVDKNGDTTPLVHALRIGSHRDVAIVLIGAFSRYINNLDDSDLQKPRTKTILKNIRYNLKIAIDYDLAISKGDLIASLMQIYVMSEGDKWIHAQTSGNVKLALRAGTTGQPVKTAETAVRKFATKELGKAELIASLEDYISNATADLILMAAWSQALESINAEPIPVSYFARDDRVYKAFVERVQRNENAIARSLSRRLKWQIRVLRSSLEGRSITYRVILHPQMSAFATNNLSRERSKYWLKSLIKEPEYKHLHSACKWCPAG</sequence>